<sequence>PLVCCPELRCQCKSESELLGICPYVNLTCEVGFERTRTNPEEECCPVYECVCVACAVDNITYPVGSSWVASFDSCLVQECSQTSPDCPHVVTRDKYNCDPINETVCEESGGFLIPNISTNGCCSTCKTCSPSDKSDIVNMIDYRPGVNCSAPTEVNIPVCDGACFTTSAYDVQSGNFTSVCRCCSVSSYITQSLQLNCTDNTSAVMDFNYATGCKCDITQC</sequence>
<dbReference type="HOGENOM" id="CLU_1253137_0_0_1"/>
<dbReference type="InParanoid" id="H2XRV8"/>
<protein>
    <recommendedName>
        <fullName evidence="3">CTCK domain-containing protein</fullName>
    </recommendedName>
</protein>
<dbReference type="Ensembl" id="ENSCINT00000033293.1">
    <property type="protein sequence ID" value="ENSCINP00000032392.1"/>
    <property type="gene ID" value="ENSCING00000021050.1"/>
</dbReference>
<proteinExistence type="predicted"/>
<dbReference type="GeneTree" id="ENSGT00730000112243"/>
<keyword evidence="5" id="KW-1185">Reference proteome</keyword>
<dbReference type="PROSITE" id="PS01225">
    <property type="entry name" value="CTCK_2"/>
    <property type="match status" value="1"/>
</dbReference>
<name>H2XRV8_CIOIN</name>
<feature type="domain" description="CTCK" evidence="3">
    <location>
        <begin position="129"/>
        <end position="221"/>
    </location>
</feature>
<reference evidence="4" key="2">
    <citation type="submission" date="2025-08" db="UniProtKB">
        <authorList>
            <consortium name="Ensembl"/>
        </authorList>
    </citation>
    <scope>IDENTIFICATION</scope>
</reference>
<comment type="caution">
    <text evidence="2">Lacks conserved residue(s) required for the propagation of feature annotation.</text>
</comment>
<dbReference type="InterPro" id="IPR006207">
    <property type="entry name" value="Cys_knot_C"/>
</dbReference>
<keyword evidence="1 2" id="KW-1015">Disulfide bond</keyword>
<evidence type="ECO:0000256" key="2">
    <source>
        <dbReference type="PROSITE-ProRule" id="PRU00039"/>
    </source>
</evidence>
<evidence type="ECO:0000313" key="5">
    <source>
        <dbReference type="Proteomes" id="UP000008144"/>
    </source>
</evidence>
<dbReference type="AlphaFoldDB" id="H2XRV8"/>
<feature type="disulfide bond" evidence="2">
    <location>
        <begin position="149"/>
        <end position="198"/>
    </location>
</feature>
<accession>H2XRV8</accession>
<dbReference type="OMA" id="DFDPSSC"/>
<reference evidence="4" key="3">
    <citation type="submission" date="2025-09" db="UniProtKB">
        <authorList>
            <consortium name="Ensembl"/>
        </authorList>
    </citation>
    <scope>IDENTIFICATION</scope>
</reference>
<feature type="disulfide bond" evidence="2">
    <location>
        <begin position="160"/>
        <end position="214"/>
    </location>
</feature>
<evidence type="ECO:0000256" key="1">
    <source>
        <dbReference type="ARBA" id="ARBA00023157"/>
    </source>
</evidence>
<evidence type="ECO:0000259" key="3">
    <source>
        <dbReference type="PROSITE" id="PS01225"/>
    </source>
</evidence>
<dbReference type="SMART" id="SM00041">
    <property type="entry name" value="CT"/>
    <property type="match status" value="1"/>
</dbReference>
<dbReference type="Proteomes" id="UP000008144">
    <property type="component" value="Unassembled WGS sequence"/>
</dbReference>
<reference evidence="5" key="1">
    <citation type="journal article" date="2002" name="Science">
        <title>The draft genome of Ciona intestinalis: insights into chordate and vertebrate origins.</title>
        <authorList>
            <person name="Dehal P."/>
            <person name="Satou Y."/>
            <person name="Campbell R.K."/>
            <person name="Chapman J."/>
            <person name="Degnan B."/>
            <person name="De Tomaso A."/>
            <person name="Davidson B."/>
            <person name="Di Gregorio A."/>
            <person name="Gelpke M."/>
            <person name="Goodstein D.M."/>
            <person name="Harafuji N."/>
            <person name="Hastings K.E."/>
            <person name="Ho I."/>
            <person name="Hotta K."/>
            <person name="Huang W."/>
            <person name="Kawashima T."/>
            <person name="Lemaire P."/>
            <person name="Martinez D."/>
            <person name="Meinertzhagen I.A."/>
            <person name="Necula S."/>
            <person name="Nonaka M."/>
            <person name="Putnam N."/>
            <person name="Rash S."/>
            <person name="Saiga H."/>
            <person name="Satake M."/>
            <person name="Terry A."/>
            <person name="Yamada L."/>
            <person name="Wang H.G."/>
            <person name="Awazu S."/>
            <person name="Azumi K."/>
            <person name="Boore J."/>
            <person name="Branno M."/>
            <person name="Chin-Bow S."/>
            <person name="DeSantis R."/>
            <person name="Doyle S."/>
            <person name="Francino P."/>
            <person name="Keys D.N."/>
            <person name="Haga S."/>
            <person name="Hayashi H."/>
            <person name="Hino K."/>
            <person name="Imai K.S."/>
            <person name="Inaba K."/>
            <person name="Kano S."/>
            <person name="Kobayashi K."/>
            <person name="Kobayashi M."/>
            <person name="Lee B.I."/>
            <person name="Makabe K.W."/>
            <person name="Manohar C."/>
            <person name="Matassi G."/>
            <person name="Medina M."/>
            <person name="Mochizuki Y."/>
            <person name="Mount S."/>
            <person name="Morishita T."/>
            <person name="Miura S."/>
            <person name="Nakayama A."/>
            <person name="Nishizaka S."/>
            <person name="Nomoto H."/>
            <person name="Ohta F."/>
            <person name="Oishi K."/>
            <person name="Rigoutsos I."/>
            <person name="Sano M."/>
            <person name="Sasaki A."/>
            <person name="Sasakura Y."/>
            <person name="Shoguchi E."/>
            <person name="Shin-i T."/>
            <person name="Spagnuolo A."/>
            <person name="Stainier D."/>
            <person name="Suzuki M.M."/>
            <person name="Tassy O."/>
            <person name="Takatori N."/>
            <person name="Tokuoka M."/>
            <person name="Yagi K."/>
            <person name="Yoshizaki F."/>
            <person name="Wada S."/>
            <person name="Zhang C."/>
            <person name="Hyatt P.D."/>
            <person name="Larimer F."/>
            <person name="Detter C."/>
            <person name="Doggett N."/>
            <person name="Glavina T."/>
            <person name="Hawkins T."/>
            <person name="Richardson P."/>
            <person name="Lucas S."/>
            <person name="Kohara Y."/>
            <person name="Levine M."/>
            <person name="Satoh N."/>
            <person name="Rokhsar D.S."/>
        </authorList>
    </citation>
    <scope>NUCLEOTIDE SEQUENCE [LARGE SCALE GENOMIC DNA]</scope>
</reference>
<evidence type="ECO:0000313" key="4">
    <source>
        <dbReference type="Ensembl" id="ENSCINP00000032392.1"/>
    </source>
</evidence>
<dbReference type="PROSITE" id="PS01185">
    <property type="entry name" value="CTCK_1"/>
    <property type="match status" value="1"/>
</dbReference>
<organism evidence="4 5">
    <name type="scientific">Ciona intestinalis</name>
    <name type="common">Transparent sea squirt</name>
    <name type="synonym">Ascidia intestinalis</name>
    <dbReference type="NCBI Taxonomy" id="7719"/>
    <lineage>
        <taxon>Eukaryota</taxon>
        <taxon>Metazoa</taxon>
        <taxon>Chordata</taxon>
        <taxon>Tunicata</taxon>
        <taxon>Ascidiacea</taxon>
        <taxon>Phlebobranchia</taxon>
        <taxon>Cionidae</taxon>
        <taxon>Ciona</taxon>
    </lineage>
</organism>
<feature type="disulfide bond" evidence="2">
    <location>
        <begin position="164"/>
        <end position="216"/>
    </location>
</feature>